<evidence type="ECO:0000256" key="6">
    <source>
        <dbReference type="ARBA" id="ARBA00022679"/>
    </source>
</evidence>
<dbReference type="InterPro" id="IPR027359">
    <property type="entry name" value="Volt_channel_dom_sf"/>
</dbReference>
<dbReference type="GO" id="GO:0012505">
    <property type="term" value="C:endomembrane system"/>
    <property type="evidence" value="ECO:0007669"/>
    <property type="project" value="UniProtKB-SubCell"/>
</dbReference>
<dbReference type="PRINTS" id="PR01498">
    <property type="entry name" value="SHAWCHANNEL"/>
</dbReference>
<dbReference type="Gene3D" id="1.20.120.350">
    <property type="entry name" value="Voltage-gated potassium channels. Chain C"/>
    <property type="match status" value="1"/>
</dbReference>
<gene>
    <name evidence="22" type="ORF">FSP39_022180</name>
</gene>
<dbReference type="InterPro" id="IPR003131">
    <property type="entry name" value="T1-type_BTB"/>
</dbReference>
<evidence type="ECO:0000256" key="5">
    <source>
        <dbReference type="ARBA" id="ARBA00022603"/>
    </source>
</evidence>
<evidence type="ECO:0000256" key="4">
    <source>
        <dbReference type="ARBA" id="ARBA00022538"/>
    </source>
</evidence>
<evidence type="ECO:0000256" key="12">
    <source>
        <dbReference type="ARBA" id="ARBA00022958"/>
    </source>
</evidence>
<keyword evidence="13 20" id="KW-1133">Transmembrane helix</keyword>
<feature type="domain" description="BTB" evidence="21">
    <location>
        <begin position="119"/>
        <end position="219"/>
    </location>
</feature>
<dbReference type="GO" id="GO:0032259">
    <property type="term" value="P:methylation"/>
    <property type="evidence" value="ECO:0007669"/>
    <property type="project" value="UniProtKB-KW"/>
</dbReference>
<keyword evidence="5" id="KW-0489">Methyltransferase</keyword>
<keyword evidence="23" id="KW-1185">Reference proteome</keyword>
<keyword evidence="7" id="KW-0949">S-adenosyl-L-methionine</keyword>
<evidence type="ECO:0000256" key="13">
    <source>
        <dbReference type="ARBA" id="ARBA00022989"/>
    </source>
</evidence>
<evidence type="ECO:0000256" key="9">
    <source>
        <dbReference type="ARBA" id="ARBA00022824"/>
    </source>
</evidence>
<dbReference type="SUPFAM" id="SSF81324">
    <property type="entry name" value="Voltage-gated potassium channels"/>
    <property type="match status" value="1"/>
</dbReference>
<dbReference type="Gene3D" id="3.30.710.10">
    <property type="entry name" value="Potassium Channel Kv1.1, Chain A"/>
    <property type="match status" value="1"/>
</dbReference>
<dbReference type="InterPro" id="IPR024960">
    <property type="entry name" value="PEMT/MFAP"/>
</dbReference>
<dbReference type="AlphaFoldDB" id="A0AA89BVI7"/>
<keyword evidence="9" id="KW-0256">Endoplasmic reticulum</keyword>
<keyword evidence="10" id="KW-0631">Potassium channel</keyword>
<sequence>FKLAMDSQPTWPLLYENWILYFGYGLIILGSTLVFSSYFALGFYGTFLGDYFGILMEEKVTGFPFSVLDNPMYWGSTCNFLGSALVKASQAGILLSAVVALCYRIAISFEGLFDEDEMGKIRLNVGGTYFETTSDTLLQRPDTKLGALVKKNKNEGSVDDLNLFFDRSPEIFNFILDIYRTGQLHLPTNICGATIRNELEFWEIPRDQIERCCLQTYYKYDNETEILTEIEETLKATEIPEADGSCTLRKCWLRFLLDPRSSKAAAIFSVVFMFMVILSTITMLLATVSDLRVMDPNFANMKRNMVLQNLSQMSDRKEQTVDDLYTRSRLTEMSQPHPVIRIIDLACLVFFSAECLLRFFLYESKRAFFQGKLNKADLVAIAAGWINFGLDLTRSHWQDNHYVFILTRILSLMRILRIFRFFKFFLKFAAFRVILLTLSSSFKQLCMTLVFSTLALVFFAITTFYAELEGKDEGTGNEITNAFEAIWWALVTMTTVGYGDFTPKTPAGRCFGSIAAVSGILILAMPIAIVTSNFTSYHMRTMDIMTHTSSHAPRTPVNCPPKCKKSIASFDSVKIRPSWFEKK</sequence>
<comment type="subcellular location">
    <subcellularLocation>
        <location evidence="1">Endomembrane system</location>
        <topology evidence="1">Multi-pass membrane protein</topology>
    </subcellularLocation>
</comment>
<dbReference type="FunFam" id="1.10.287.70:FF:000028">
    <property type="entry name" value="potassium voltage-gated channel subfamily D member 3"/>
    <property type="match status" value="1"/>
</dbReference>
<keyword evidence="3" id="KW-0444">Lipid biosynthesis</keyword>
<dbReference type="Gene3D" id="1.10.287.70">
    <property type="match status" value="1"/>
</dbReference>
<feature type="transmembrane region" description="Helical" evidence="20">
    <location>
        <begin position="511"/>
        <end position="535"/>
    </location>
</feature>
<evidence type="ECO:0000256" key="19">
    <source>
        <dbReference type="ARBA" id="ARBA00023303"/>
    </source>
</evidence>
<comment type="caution">
    <text evidence="22">The sequence shown here is derived from an EMBL/GenBank/DDBJ whole genome shotgun (WGS) entry which is preliminary data.</text>
</comment>
<dbReference type="Pfam" id="PF00520">
    <property type="entry name" value="Ion_trans"/>
    <property type="match status" value="1"/>
</dbReference>
<dbReference type="PRINTS" id="PR00169">
    <property type="entry name" value="KCHANNEL"/>
</dbReference>
<accession>A0AA89BVI7</accession>
<name>A0AA89BVI7_PINIB</name>
<evidence type="ECO:0000256" key="20">
    <source>
        <dbReference type="SAM" id="Phobius"/>
    </source>
</evidence>
<dbReference type="InterPro" id="IPR011333">
    <property type="entry name" value="SKP1/BTB/POZ_sf"/>
</dbReference>
<dbReference type="Gene3D" id="1.20.120.1630">
    <property type="match status" value="1"/>
</dbReference>
<evidence type="ECO:0000256" key="18">
    <source>
        <dbReference type="ARBA" id="ARBA00023264"/>
    </source>
</evidence>
<dbReference type="PANTHER" id="PTHR11537:SF254">
    <property type="entry name" value="POTASSIUM VOLTAGE-GATED CHANNEL PROTEIN SHAB"/>
    <property type="match status" value="1"/>
</dbReference>
<keyword evidence="15" id="KW-0443">Lipid metabolism</keyword>
<evidence type="ECO:0000256" key="16">
    <source>
        <dbReference type="ARBA" id="ARBA00023136"/>
    </source>
</evidence>
<keyword evidence="14" id="KW-0406">Ion transport</keyword>
<dbReference type="Proteomes" id="UP001186944">
    <property type="component" value="Unassembled WGS sequence"/>
</dbReference>
<evidence type="ECO:0000256" key="14">
    <source>
        <dbReference type="ARBA" id="ARBA00023065"/>
    </source>
</evidence>
<keyword evidence="2" id="KW-0813">Transport</keyword>
<feature type="transmembrane region" description="Helical" evidence="20">
    <location>
        <begin position="91"/>
        <end position="113"/>
    </location>
</feature>
<dbReference type="InterPro" id="IPR000210">
    <property type="entry name" value="BTB/POZ_dom"/>
</dbReference>
<evidence type="ECO:0000313" key="22">
    <source>
        <dbReference type="EMBL" id="KAK3096031.1"/>
    </source>
</evidence>
<feature type="transmembrane region" description="Helical" evidence="20">
    <location>
        <begin position="448"/>
        <end position="468"/>
    </location>
</feature>
<keyword evidence="11" id="KW-0851">Voltage-gated channel</keyword>
<evidence type="ECO:0000256" key="17">
    <source>
        <dbReference type="ARBA" id="ARBA00023209"/>
    </source>
</evidence>
<dbReference type="GO" id="GO:0008757">
    <property type="term" value="F:S-adenosylmethionine-dependent methyltransferase activity"/>
    <property type="evidence" value="ECO:0007669"/>
    <property type="project" value="InterPro"/>
</dbReference>
<dbReference type="InterPro" id="IPR028325">
    <property type="entry name" value="VG_K_chnl"/>
</dbReference>
<dbReference type="SMART" id="SM00225">
    <property type="entry name" value="BTB"/>
    <property type="match status" value="1"/>
</dbReference>
<reference evidence="22" key="1">
    <citation type="submission" date="2019-08" db="EMBL/GenBank/DDBJ databases">
        <title>The improved chromosome-level genome for the pearl oyster Pinctada fucata martensii using PacBio sequencing and Hi-C.</title>
        <authorList>
            <person name="Zheng Z."/>
        </authorList>
    </citation>
    <scope>NUCLEOTIDE SEQUENCE</scope>
    <source>
        <strain evidence="22">ZZ-2019</strain>
        <tissue evidence="22">Adductor muscle</tissue>
    </source>
</reference>
<evidence type="ECO:0000256" key="1">
    <source>
        <dbReference type="ARBA" id="ARBA00004127"/>
    </source>
</evidence>
<evidence type="ECO:0000259" key="21">
    <source>
        <dbReference type="SMART" id="SM00225"/>
    </source>
</evidence>
<keyword evidence="12" id="KW-0630">Potassium</keyword>
<dbReference type="EMBL" id="VSWD01000008">
    <property type="protein sequence ID" value="KAK3096031.1"/>
    <property type="molecule type" value="Genomic_DNA"/>
</dbReference>
<dbReference type="PRINTS" id="PR01491">
    <property type="entry name" value="KVCHANNEL"/>
</dbReference>
<feature type="transmembrane region" description="Helical" evidence="20">
    <location>
        <begin position="264"/>
        <end position="288"/>
    </location>
</feature>
<feature type="non-terminal residue" evidence="22">
    <location>
        <position position="1"/>
    </location>
</feature>
<evidence type="ECO:0000256" key="7">
    <source>
        <dbReference type="ARBA" id="ARBA00022691"/>
    </source>
</evidence>
<dbReference type="Pfam" id="PF02214">
    <property type="entry name" value="BTB_2"/>
    <property type="match status" value="1"/>
</dbReference>
<keyword evidence="17" id="KW-0594">Phospholipid biosynthesis</keyword>
<organism evidence="22 23">
    <name type="scientific">Pinctada imbricata</name>
    <name type="common">Atlantic pearl-oyster</name>
    <name type="synonym">Pinctada martensii</name>
    <dbReference type="NCBI Taxonomy" id="66713"/>
    <lineage>
        <taxon>Eukaryota</taxon>
        <taxon>Metazoa</taxon>
        <taxon>Spiralia</taxon>
        <taxon>Lophotrochozoa</taxon>
        <taxon>Mollusca</taxon>
        <taxon>Bivalvia</taxon>
        <taxon>Autobranchia</taxon>
        <taxon>Pteriomorphia</taxon>
        <taxon>Pterioida</taxon>
        <taxon>Pterioidea</taxon>
        <taxon>Pteriidae</taxon>
        <taxon>Pinctada</taxon>
    </lineage>
</organism>
<dbReference type="Pfam" id="PF04191">
    <property type="entry name" value="PEMT"/>
    <property type="match status" value="1"/>
</dbReference>
<keyword evidence="19" id="KW-0407">Ion channel</keyword>
<feature type="transmembrane region" description="Helical" evidence="20">
    <location>
        <begin position="339"/>
        <end position="361"/>
    </location>
</feature>
<dbReference type="InterPro" id="IPR003968">
    <property type="entry name" value="K_chnl_volt-dep_Kv"/>
</dbReference>
<protein>
    <recommendedName>
        <fullName evidence="21">BTB domain-containing protein</fullName>
    </recommendedName>
</protein>
<keyword evidence="16 20" id="KW-0472">Membrane</keyword>
<keyword evidence="8 20" id="KW-0812">Transmembrane</keyword>
<evidence type="ECO:0000256" key="2">
    <source>
        <dbReference type="ARBA" id="ARBA00022448"/>
    </source>
</evidence>
<evidence type="ECO:0000256" key="15">
    <source>
        <dbReference type="ARBA" id="ARBA00023098"/>
    </source>
</evidence>
<evidence type="ECO:0000256" key="11">
    <source>
        <dbReference type="ARBA" id="ARBA00022882"/>
    </source>
</evidence>
<feature type="transmembrane region" description="Helical" evidence="20">
    <location>
        <begin position="480"/>
        <end position="499"/>
    </location>
</feature>
<keyword evidence="4" id="KW-0633">Potassium transport</keyword>
<dbReference type="InterPro" id="IPR003974">
    <property type="entry name" value="K_chnl_volt-dep_Kv3"/>
</dbReference>
<dbReference type="GO" id="GO:0006656">
    <property type="term" value="P:phosphatidylcholine biosynthetic process"/>
    <property type="evidence" value="ECO:0007669"/>
    <property type="project" value="InterPro"/>
</dbReference>
<keyword evidence="18" id="KW-1208">Phospholipid metabolism</keyword>
<proteinExistence type="predicted"/>
<dbReference type="GO" id="GO:0008076">
    <property type="term" value="C:voltage-gated potassium channel complex"/>
    <property type="evidence" value="ECO:0007669"/>
    <property type="project" value="InterPro"/>
</dbReference>
<evidence type="ECO:0000256" key="10">
    <source>
        <dbReference type="ARBA" id="ARBA00022826"/>
    </source>
</evidence>
<dbReference type="SUPFAM" id="SSF54695">
    <property type="entry name" value="POZ domain"/>
    <property type="match status" value="1"/>
</dbReference>
<feature type="transmembrane region" description="Helical" evidence="20">
    <location>
        <begin position="424"/>
        <end position="442"/>
    </location>
</feature>
<evidence type="ECO:0000256" key="3">
    <source>
        <dbReference type="ARBA" id="ARBA00022516"/>
    </source>
</evidence>
<dbReference type="GO" id="GO:0005249">
    <property type="term" value="F:voltage-gated potassium channel activity"/>
    <property type="evidence" value="ECO:0007669"/>
    <property type="project" value="InterPro"/>
</dbReference>
<dbReference type="CDD" id="cd18317">
    <property type="entry name" value="BTB_POZ_Kv"/>
    <property type="match status" value="1"/>
</dbReference>
<dbReference type="PANTHER" id="PTHR11537">
    <property type="entry name" value="VOLTAGE-GATED POTASSIUM CHANNEL"/>
    <property type="match status" value="1"/>
</dbReference>
<feature type="transmembrane region" description="Helical" evidence="20">
    <location>
        <begin position="21"/>
        <end position="41"/>
    </location>
</feature>
<dbReference type="GO" id="GO:0051260">
    <property type="term" value="P:protein homooligomerization"/>
    <property type="evidence" value="ECO:0007669"/>
    <property type="project" value="InterPro"/>
</dbReference>
<dbReference type="GO" id="GO:0001508">
    <property type="term" value="P:action potential"/>
    <property type="evidence" value="ECO:0007669"/>
    <property type="project" value="TreeGrafter"/>
</dbReference>
<keyword evidence="6" id="KW-0808">Transferase</keyword>
<dbReference type="PROSITE" id="PS51599">
    <property type="entry name" value="SAM_PEMT_PEM2"/>
    <property type="match status" value="1"/>
</dbReference>
<evidence type="ECO:0000256" key="8">
    <source>
        <dbReference type="ARBA" id="ARBA00022692"/>
    </source>
</evidence>
<dbReference type="InterPro" id="IPR005821">
    <property type="entry name" value="Ion_trans_dom"/>
</dbReference>
<dbReference type="InterPro" id="IPR007318">
    <property type="entry name" value="Phopholipid_MeTrfase"/>
</dbReference>
<evidence type="ECO:0000313" key="23">
    <source>
        <dbReference type="Proteomes" id="UP001186944"/>
    </source>
</evidence>